<dbReference type="Gene3D" id="2.30.38.10">
    <property type="entry name" value="Luciferase, Domain 3"/>
    <property type="match status" value="1"/>
</dbReference>
<evidence type="ECO:0000259" key="15">
    <source>
        <dbReference type="Pfam" id="PF00501"/>
    </source>
</evidence>
<name>A0AAN9VS55_9ORTH</name>
<evidence type="ECO:0000256" key="6">
    <source>
        <dbReference type="ARBA" id="ARBA00022741"/>
    </source>
</evidence>
<dbReference type="Pfam" id="PF00501">
    <property type="entry name" value="AMP-binding"/>
    <property type="match status" value="1"/>
</dbReference>
<dbReference type="GO" id="GO:0008218">
    <property type="term" value="P:bioluminescence"/>
    <property type="evidence" value="ECO:0007669"/>
    <property type="project" value="UniProtKB-KW"/>
</dbReference>
<keyword evidence="6" id="KW-0547">Nucleotide-binding</keyword>
<accession>A0AAN9VS55</accession>
<dbReference type="PANTHER" id="PTHR24096">
    <property type="entry name" value="LONG-CHAIN-FATTY-ACID--COA LIGASE"/>
    <property type="match status" value="1"/>
</dbReference>
<keyword evidence="18" id="KW-1185">Reference proteome</keyword>
<evidence type="ECO:0000313" key="17">
    <source>
        <dbReference type="EMBL" id="KAK7863109.1"/>
    </source>
</evidence>
<dbReference type="GO" id="GO:0005777">
    <property type="term" value="C:peroxisome"/>
    <property type="evidence" value="ECO:0007669"/>
    <property type="project" value="UniProtKB-SubCell"/>
</dbReference>
<evidence type="ECO:0000256" key="1">
    <source>
        <dbReference type="ARBA" id="ARBA00001946"/>
    </source>
</evidence>
<dbReference type="PROSITE" id="PS00455">
    <property type="entry name" value="AMP_BINDING"/>
    <property type="match status" value="1"/>
</dbReference>
<dbReference type="InterPro" id="IPR000873">
    <property type="entry name" value="AMP-dep_synth/lig_dom"/>
</dbReference>
<sequence>MAKHILRGPSHKVEIPNCSLGEYMWRNISVHGTKIAQVDAVTGKQRTYDDIIKDSIALAETMRGWGVKKGDVVAIMSPNCTEFCLPVLASLYLGATLAPLNPTYTPRELQHAMSISKPCMLFCHPLILPKVPHVLAAVSFVKKVVVFGDRNHDYIKFSDCIDKPKSYVFNCVQVDPRKDLSAILCSSGTTGLPKGVMINHRSIIATIEMMRDPDMGHMTGNDVHLGLLPLFHAYAFFTQFCTLALGVKSIILPKFEEQLFLESIQNHKVTLMMLVPPLMVFLAKHPLVDNYDLSSIRAMWCGAAPLSPEIQEQVSQRIQVPSIRQGYGMTEMTLAALITPPDEHKIGSSGKLLHNLEAKVVDLETGQTLGPNQKGELCFRGETIMLGYCGDEQSTQATIDKDGFLHSGDIGYYDEDGYFFIIDRKKELIKYKGFQVPPAELEAILLTHPSIKDAAVIGVPDIEAGELPRAFVVKQPGAVLSEDHVIDFVASQVSPAKRLHGGVKFISEIPKNPTGKILRRVLRESLKSNL</sequence>
<evidence type="ECO:0000256" key="8">
    <source>
        <dbReference type="ARBA" id="ARBA00022842"/>
    </source>
</evidence>
<evidence type="ECO:0000256" key="10">
    <source>
        <dbReference type="ARBA" id="ARBA00023033"/>
    </source>
</evidence>
<feature type="domain" description="AMP-dependent synthetase/ligase" evidence="15">
    <location>
        <begin position="26"/>
        <end position="388"/>
    </location>
</feature>
<dbReference type="SUPFAM" id="SSF56801">
    <property type="entry name" value="Acetyl-CoA synthetase-like"/>
    <property type="match status" value="1"/>
</dbReference>
<evidence type="ECO:0000256" key="4">
    <source>
        <dbReference type="ARBA" id="ARBA00012532"/>
    </source>
</evidence>
<dbReference type="Gene3D" id="3.30.300.30">
    <property type="match status" value="1"/>
</dbReference>
<dbReference type="GO" id="GO:0004497">
    <property type="term" value="F:monooxygenase activity"/>
    <property type="evidence" value="ECO:0007669"/>
    <property type="project" value="UniProtKB-KW"/>
</dbReference>
<dbReference type="PANTHER" id="PTHR24096:SF423">
    <property type="entry name" value="GM05240P"/>
    <property type="match status" value="1"/>
</dbReference>
<reference evidence="17 18" key="1">
    <citation type="submission" date="2024-03" db="EMBL/GenBank/DDBJ databases">
        <title>The genome assembly and annotation of the cricket Gryllus longicercus Weissman &amp; Gray.</title>
        <authorList>
            <person name="Szrajer S."/>
            <person name="Gray D."/>
            <person name="Ylla G."/>
        </authorList>
    </citation>
    <scope>NUCLEOTIDE SEQUENCE [LARGE SCALE GENOMIC DNA]</scope>
    <source>
        <strain evidence="17">DAG 2021-001</strain>
        <tissue evidence="17">Whole body minus gut</tissue>
    </source>
</reference>
<dbReference type="EC" id="1.13.12.7" evidence="4"/>
<dbReference type="CDD" id="cd05911">
    <property type="entry name" value="Firefly_Luc_like"/>
    <property type="match status" value="1"/>
</dbReference>
<comment type="similarity">
    <text evidence="3">Belongs to the ATP-dependent AMP-binding enzyme family.</text>
</comment>
<dbReference type="Proteomes" id="UP001378592">
    <property type="component" value="Unassembled WGS sequence"/>
</dbReference>
<dbReference type="FunFam" id="3.40.50.12780:FF:000003">
    <property type="entry name" value="Long-chain-fatty-acid--CoA ligase FadD"/>
    <property type="match status" value="1"/>
</dbReference>
<evidence type="ECO:0000256" key="13">
    <source>
        <dbReference type="ARBA" id="ARBA00023262"/>
    </source>
</evidence>
<evidence type="ECO:0000256" key="7">
    <source>
        <dbReference type="ARBA" id="ARBA00022840"/>
    </source>
</evidence>
<gene>
    <name evidence="17" type="ORF">R5R35_001997</name>
</gene>
<dbReference type="EMBL" id="JAZDUA010000239">
    <property type="protein sequence ID" value="KAK7863109.1"/>
    <property type="molecule type" value="Genomic_DNA"/>
</dbReference>
<dbReference type="Pfam" id="PF13193">
    <property type="entry name" value="AMP-binding_C"/>
    <property type="match status" value="1"/>
</dbReference>
<evidence type="ECO:0000256" key="3">
    <source>
        <dbReference type="ARBA" id="ARBA00006432"/>
    </source>
</evidence>
<evidence type="ECO:0000256" key="9">
    <source>
        <dbReference type="ARBA" id="ARBA00023002"/>
    </source>
</evidence>
<dbReference type="Gene3D" id="3.40.50.980">
    <property type="match status" value="2"/>
</dbReference>
<evidence type="ECO:0000256" key="2">
    <source>
        <dbReference type="ARBA" id="ARBA00004275"/>
    </source>
</evidence>
<protein>
    <recommendedName>
        <fullName evidence="5">Luciferin 4-monooxygenase</fullName>
        <ecNumber evidence="4">1.13.12.7</ecNumber>
    </recommendedName>
</protein>
<comment type="cofactor">
    <cofactor evidence="1">
        <name>Mg(2+)</name>
        <dbReference type="ChEBI" id="CHEBI:18420"/>
    </cofactor>
</comment>
<organism evidence="17 18">
    <name type="scientific">Gryllus longicercus</name>
    <dbReference type="NCBI Taxonomy" id="2509291"/>
    <lineage>
        <taxon>Eukaryota</taxon>
        <taxon>Metazoa</taxon>
        <taxon>Ecdysozoa</taxon>
        <taxon>Arthropoda</taxon>
        <taxon>Hexapoda</taxon>
        <taxon>Insecta</taxon>
        <taxon>Pterygota</taxon>
        <taxon>Neoptera</taxon>
        <taxon>Polyneoptera</taxon>
        <taxon>Orthoptera</taxon>
        <taxon>Ensifera</taxon>
        <taxon>Gryllidea</taxon>
        <taxon>Grylloidea</taxon>
        <taxon>Gryllidae</taxon>
        <taxon>Gryllinae</taxon>
        <taxon>Gryllus</taxon>
    </lineage>
</organism>
<keyword evidence="7" id="KW-0067">ATP-binding</keyword>
<comment type="caution">
    <text evidence="17">The sequence shown here is derived from an EMBL/GenBank/DDBJ whole genome shotgun (WGS) entry which is preliminary data.</text>
</comment>
<dbReference type="AlphaFoldDB" id="A0AAN9VS55"/>
<keyword evidence="9" id="KW-0560">Oxidoreductase</keyword>
<feature type="domain" description="AMP-binding enzyme C-terminal" evidence="16">
    <location>
        <begin position="440"/>
        <end position="516"/>
    </location>
</feature>
<proteinExistence type="inferred from homology"/>
<comment type="subcellular location">
    <subcellularLocation>
        <location evidence="2">Peroxisome</location>
    </subcellularLocation>
</comment>
<keyword evidence="13" id="KW-0599">Photoprotein</keyword>
<evidence type="ECO:0000256" key="5">
    <source>
        <dbReference type="ARBA" id="ARBA00019043"/>
    </source>
</evidence>
<keyword evidence="11" id="KW-0576">Peroxisome</keyword>
<keyword evidence="10" id="KW-0503">Monooxygenase</keyword>
<comment type="catalytic activity">
    <reaction evidence="14">
        <text>firefly D-luciferin + ATP + O2 = firefly oxyluciferin + hnu + AMP + CO2 + diphosphate</text>
        <dbReference type="Rhea" id="RHEA:10732"/>
        <dbReference type="ChEBI" id="CHEBI:15379"/>
        <dbReference type="ChEBI" id="CHEBI:16526"/>
        <dbReference type="ChEBI" id="CHEBI:16792"/>
        <dbReference type="ChEBI" id="CHEBI:30212"/>
        <dbReference type="ChEBI" id="CHEBI:30616"/>
        <dbReference type="ChEBI" id="CHEBI:33019"/>
        <dbReference type="ChEBI" id="CHEBI:58038"/>
        <dbReference type="ChEBI" id="CHEBI:456215"/>
        <dbReference type="EC" id="1.13.12.7"/>
    </reaction>
</comment>
<dbReference type="InterPro" id="IPR025110">
    <property type="entry name" value="AMP-bd_C"/>
</dbReference>
<keyword evidence="8" id="KW-0460">Magnesium</keyword>
<dbReference type="FunFam" id="3.30.300.30:FF:000007">
    <property type="entry name" value="4-coumarate--CoA ligase 2"/>
    <property type="match status" value="1"/>
</dbReference>
<evidence type="ECO:0000313" key="18">
    <source>
        <dbReference type="Proteomes" id="UP001378592"/>
    </source>
</evidence>
<evidence type="ECO:0000256" key="14">
    <source>
        <dbReference type="ARBA" id="ARBA00048497"/>
    </source>
</evidence>
<dbReference type="InterPro" id="IPR020845">
    <property type="entry name" value="AMP-binding_CS"/>
</dbReference>
<dbReference type="GO" id="GO:0016405">
    <property type="term" value="F:CoA-ligase activity"/>
    <property type="evidence" value="ECO:0007669"/>
    <property type="project" value="TreeGrafter"/>
</dbReference>
<keyword evidence="12" id="KW-0455">Luminescence</keyword>
<dbReference type="InterPro" id="IPR045851">
    <property type="entry name" value="AMP-bd_C_sf"/>
</dbReference>
<dbReference type="GO" id="GO:0005524">
    <property type="term" value="F:ATP binding"/>
    <property type="evidence" value="ECO:0007669"/>
    <property type="project" value="UniProtKB-KW"/>
</dbReference>
<evidence type="ECO:0000256" key="11">
    <source>
        <dbReference type="ARBA" id="ARBA00023140"/>
    </source>
</evidence>
<evidence type="ECO:0000256" key="12">
    <source>
        <dbReference type="ARBA" id="ARBA00023223"/>
    </source>
</evidence>
<evidence type="ECO:0000259" key="16">
    <source>
        <dbReference type="Pfam" id="PF13193"/>
    </source>
</evidence>